<evidence type="ECO:0000313" key="2">
    <source>
        <dbReference type="Proteomes" id="UP000615593"/>
    </source>
</evidence>
<dbReference type="Proteomes" id="UP000615593">
    <property type="component" value="Unassembled WGS sequence"/>
</dbReference>
<proteinExistence type="predicted"/>
<evidence type="ECO:0000313" key="1">
    <source>
        <dbReference type="EMBL" id="GGZ56425.1"/>
    </source>
</evidence>
<name>A0ABQ3BSS6_9FLAO</name>
<sequence length="114" mass="12955">MVTIVDYKSYQKEDGEKFFTLVVQGGVEAVKSKETGKTYLTARKTQVSSTFDELTCQQLKGSQLPGEVRKVQTDPYEYAIPDTGEIIELSHKYEYVDTTEEIYQDNVVDEDVVV</sequence>
<reference evidence="2" key="1">
    <citation type="journal article" date="2019" name="Int. J. Syst. Evol. Microbiol.">
        <title>The Global Catalogue of Microorganisms (GCM) 10K type strain sequencing project: providing services to taxonomists for standard genome sequencing and annotation.</title>
        <authorList>
            <consortium name="The Broad Institute Genomics Platform"/>
            <consortium name="The Broad Institute Genome Sequencing Center for Infectious Disease"/>
            <person name="Wu L."/>
            <person name="Ma J."/>
        </authorList>
    </citation>
    <scope>NUCLEOTIDE SEQUENCE [LARGE SCALE GENOMIC DNA]</scope>
    <source>
        <strain evidence="2">KCTC 12708</strain>
    </source>
</reference>
<protein>
    <submittedName>
        <fullName evidence="1">Uncharacterized protein</fullName>
    </submittedName>
</protein>
<gene>
    <name evidence="1" type="ORF">GCM10008088_17500</name>
</gene>
<organism evidence="1 2">
    <name type="scientific">Mesonia mobilis</name>
    <dbReference type="NCBI Taxonomy" id="369791"/>
    <lineage>
        <taxon>Bacteria</taxon>
        <taxon>Pseudomonadati</taxon>
        <taxon>Bacteroidota</taxon>
        <taxon>Flavobacteriia</taxon>
        <taxon>Flavobacteriales</taxon>
        <taxon>Flavobacteriaceae</taxon>
        <taxon>Mesonia</taxon>
    </lineage>
</organism>
<comment type="caution">
    <text evidence="1">The sequence shown here is derived from an EMBL/GenBank/DDBJ whole genome shotgun (WGS) entry which is preliminary data.</text>
</comment>
<dbReference type="EMBL" id="BMWY01000004">
    <property type="protein sequence ID" value="GGZ56425.1"/>
    <property type="molecule type" value="Genomic_DNA"/>
</dbReference>
<dbReference type="RefSeq" id="WP_036243796.1">
    <property type="nucleotide sequence ID" value="NZ_BMWY01000004.1"/>
</dbReference>
<accession>A0ABQ3BSS6</accession>
<keyword evidence="2" id="KW-1185">Reference proteome</keyword>
<dbReference type="GeneID" id="94369416"/>